<feature type="compositionally biased region" description="Basic and acidic residues" evidence="4">
    <location>
        <begin position="502"/>
        <end position="514"/>
    </location>
</feature>
<dbReference type="GO" id="GO:0000976">
    <property type="term" value="F:transcription cis-regulatory region binding"/>
    <property type="evidence" value="ECO:0007669"/>
    <property type="project" value="TreeGrafter"/>
</dbReference>
<comment type="similarity">
    <text evidence="3">Belongs to the cclA family.</text>
</comment>
<evidence type="ECO:0000313" key="7">
    <source>
        <dbReference type="Proteomes" id="UP000799429"/>
    </source>
</evidence>
<comment type="caution">
    <text evidence="6">The sequence shown here is derived from an EMBL/GenBank/DDBJ whole genome shotgun (WGS) entry which is preliminary data.</text>
</comment>
<dbReference type="InterPro" id="IPR037353">
    <property type="entry name" value="ASH2"/>
</dbReference>
<dbReference type="CDD" id="cd12872">
    <property type="entry name" value="SPRY_Ash2"/>
    <property type="match status" value="1"/>
</dbReference>
<protein>
    <recommendedName>
        <fullName evidence="5">SPRY domain-containing protein</fullName>
    </recommendedName>
</protein>
<evidence type="ECO:0000256" key="2">
    <source>
        <dbReference type="ARBA" id="ARBA00023242"/>
    </source>
</evidence>
<accession>A0A9P4S8Y2</accession>
<feature type="region of interest" description="Disordered" evidence="4">
    <location>
        <begin position="479"/>
        <end position="514"/>
    </location>
</feature>
<keyword evidence="7" id="KW-1185">Reference proteome</keyword>
<dbReference type="PANTHER" id="PTHR10598">
    <property type="entry name" value="SET1/ASH2 HISTONE METHYLTRANSFERASE COMPLEX SUBUNIT ASH2"/>
    <property type="match status" value="1"/>
</dbReference>
<dbReference type="OrthoDB" id="10266026at2759"/>
<dbReference type="GO" id="GO:0048188">
    <property type="term" value="C:Set1C/COMPASS complex"/>
    <property type="evidence" value="ECO:0007669"/>
    <property type="project" value="InterPro"/>
</dbReference>
<evidence type="ECO:0000313" key="6">
    <source>
        <dbReference type="EMBL" id="KAF2838253.1"/>
    </source>
</evidence>
<dbReference type="SMART" id="SM00449">
    <property type="entry name" value="SPRY"/>
    <property type="match status" value="1"/>
</dbReference>
<dbReference type="AlphaFoldDB" id="A0A9P4S8Y2"/>
<name>A0A9P4S8Y2_9PEZI</name>
<keyword evidence="2" id="KW-0539">Nucleus</keyword>
<proteinExistence type="inferred from homology"/>
<gene>
    <name evidence="6" type="ORF">M501DRAFT_1011854</name>
</gene>
<evidence type="ECO:0000256" key="3">
    <source>
        <dbReference type="ARBA" id="ARBA00038149"/>
    </source>
</evidence>
<feature type="compositionally biased region" description="Polar residues" evidence="4">
    <location>
        <begin position="30"/>
        <end position="39"/>
    </location>
</feature>
<evidence type="ECO:0000256" key="4">
    <source>
        <dbReference type="SAM" id="MobiDB-lite"/>
    </source>
</evidence>
<feature type="domain" description="SPRY" evidence="5">
    <location>
        <begin position="202"/>
        <end position="472"/>
    </location>
</feature>
<dbReference type="InterPro" id="IPR003877">
    <property type="entry name" value="SPRY_dom"/>
</dbReference>
<sequence length="581" mass="63500">MAEIQPLSRSATPSAAPALRKPLDDDHTPAVSSPLNPDSSAKARPKAAPREQRDRRETAKKRESNANTRGNTPDAHSKTKGPTVPSPMRYQIGEPKLADYEPPKDPIFVSREPVPLMTPDGEIELRKLIDHAENKRAFRYTLGIADPQFRHKQFYRQSDHPPYSARMSFEDSDKWIYFDSSASLVTNEKGWRMGRANVVARQGSLYYEVKIIRGVPASGPPVPAGQENIPQPHIRMGFARREAPLDAPVGFDGYSYGITDIRFDTMHRSRPGKLYNAVVKAKKGPKPKYGAKPETVPVIHDDHVREGDVIGLEISLPSLSLHRKVVEGIYNPAVDLGDGFDDDALGDPAADIIRDRVPVPYKGNIYFEQGEYQSTKAMESYGDRGPFNTIVPGPNHEDVALRSLPHSSIKVWKNGKRIGTAFEGLIAFLPTASVPLASKDWRSGFDDGMVGYFPAVAAFNGGIAHVNLGPDFWFPPDHLAPSASSNPAATDADTPMPDAQTQEERAKEARKLRPMSERYKEQIAEDVTWDIVDETDFFVQDGAFSYKPPVSSAVLRGGGGAAGAGAGAGVARGTVEAVGDD</sequence>
<dbReference type="Proteomes" id="UP000799429">
    <property type="component" value="Unassembled WGS sequence"/>
</dbReference>
<reference evidence="6" key="1">
    <citation type="journal article" date="2020" name="Stud. Mycol.">
        <title>101 Dothideomycetes genomes: a test case for predicting lifestyles and emergence of pathogens.</title>
        <authorList>
            <person name="Haridas S."/>
            <person name="Albert R."/>
            <person name="Binder M."/>
            <person name="Bloem J."/>
            <person name="Labutti K."/>
            <person name="Salamov A."/>
            <person name="Andreopoulos B."/>
            <person name="Baker S."/>
            <person name="Barry K."/>
            <person name="Bills G."/>
            <person name="Bluhm B."/>
            <person name="Cannon C."/>
            <person name="Castanera R."/>
            <person name="Culley D."/>
            <person name="Daum C."/>
            <person name="Ezra D."/>
            <person name="Gonzalez J."/>
            <person name="Henrissat B."/>
            <person name="Kuo A."/>
            <person name="Liang C."/>
            <person name="Lipzen A."/>
            <person name="Lutzoni F."/>
            <person name="Magnuson J."/>
            <person name="Mondo S."/>
            <person name="Nolan M."/>
            <person name="Ohm R."/>
            <person name="Pangilinan J."/>
            <person name="Park H.-J."/>
            <person name="Ramirez L."/>
            <person name="Alfaro M."/>
            <person name="Sun H."/>
            <person name="Tritt A."/>
            <person name="Yoshinaga Y."/>
            <person name="Zwiers L.-H."/>
            <person name="Turgeon B."/>
            <person name="Goodwin S."/>
            <person name="Spatafora J."/>
            <person name="Crous P."/>
            <person name="Grigoriev I."/>
        </authorList>
    </citation>
    <scope>NUCLEOTIDE SEQUENCE</scope>
    <source>
        <strain evidence="6">CBS 101060</strain>
    </source>
</reference>
<dbReference type="Gene3D" id="2.60.120.920">
    <property type="match status" value="1"/>
</dbReference>
<evidence type="ECO:0000259" key="5">
    <source>
        <dbReference type="SMART" id="SM00449"/>
    </source>
</evidence>
<dbReference type="SUPFAM" id="SSF49899">
    <property type="entry name" value="Concanavalin A-like lectins/glucanases"/>
    <property type="match status" value="1"/>
</dbReference>
<dbReference type="EMBL" id="MU006097">
    <property type="protein sequence ID" value="KAF2838253.1"/>
    <property type="molecule type" value="Genomic_DNA"/>
</dbReference>
<evidence type="ECO:0000256" key="1">
    <source>
        <dbReference type="ARBA" id="ARBA00004123"/>
    </source>
</evidence>
<comment type="subcellular location">
    <subcellularLocation>
        <location evidence="1">Nucleus</location>
    </subcellularLocation>
</comment>
<organism evidence="6 7">
    <name type="scientific">Patellaria atrata CBS 101060</name>
    <dbReference type="NCBI Taxonomy" id="1346257"/>
    <lineage>
        <taxon>Eukaryota</taxon>
        <taxon>Fungi</taxon>
        <taxon>Dikarya</taxon>
        <taxon>Ascomycota</taxon>
        <taxon>Pezizomycotina</taxon>
        <taxon>Dothideomycetes</taxon>
        <taxon>Dothideomycetes incertae sedis</taxon>
        <taxon>Patellariales</taxon>
        <taxon>Patellariaceae</taxon>
        <taxon>Patellaria</taxon>
    </lineage>
</organism>
<feature type="region of interest" description="Disordered" evidence="4">
    <location>
        <begin position="1"/>
        <end position="90"/>
    </location>
</feature>
<feature type="compositionally biased region" description="Low complexity" evidence="4">
    <location>
        <begin position="487"/>
        <end position="500"/>
    </location>
</feature>
<dbReference type="PANTHER" id="PTHR10598:SF0">
    <property type="entry name" value="SET1_ASH2 HISTONE METHYLTRANSFERASE COMPLEX SUBUNIT ASH2"/>
    <property type="match status" value="1"/>
</dbReference>
<feature type="compositionally biased region" description="Basic and acidic residues" evidence="4">
    <location>
        <begin position="48"/>
        <end position="64"/>
    </location>
</feature>
<dbReference type="InterPro" id="IPR043136">
    <property type="entry name" value="B30.2/SPRY_sf"/>
</dbReference>
<dbReference type="InterPro" id="IPR013320">
    <property type="entry name" value="ConA-like_dom_sf"/>
</dbReference>